<dbReference type="InterPro" id="IPR043502">
    <property type="entry name" value="DNA/RNA_pol_sf"/>
</dbReference>
<proteinExistence type="predicted"/>
<protein>
    <recommendedName>
        <fullName evidence="3">DNA-directed DNA polymerase</fullName>
    </recommendedName>
</protein>
<evidence type="ECO:0008006" key="3">
    <source>
        <dbReference type="Google" id="ProtNLM"/>
    </source>
</evidence>
<dbReference type="PANTHER" id="PTHR31511">
    <property type="entry name" value="PROTEIN CBG23764"/>
    <property type="match status" value="1"/>
</dbReference>
<dbReference type="PANTHER" id="PTHR31511:SF12">
    <property type="entry name" value="RHO TERMINATION FACTOR N-TERMINAL DOMAIN-CONTAINING PROTEIN"/>
    <property type="match status" value="1"/>
</dbReference>
<dbReference type="OrthoDB" id="2425134at2759"/>
<reference evidence="1" key="1">
    <citation type="submission" date="2018-11" db="EMBL/GenBank/DDBJ databases">
        <authorList>
            <person name="Alioto T."/>
            <person name="Alioto T."/>
        </authorList>
    </citation>
    <scope>NUCLEOTIDE SEQUENCE</scope>
</reference>
<dbReference type="SUPFAM" id="SSF56672">
    <property type="entry name" value="DNA/RNA polymerases"/>
    <property type="match status" value="1"/>
</dbReference>
<dbReference type="Proteomes" id="UP000596742">
    <property type="component" value="Unassembled WGS sequence"/>
</dbReference>
<accession>A0A8B6FGV6</accession>
<name>A0A8B6FGV6_MYTGA</name>
<evidence type="ECO:0000313" key="1">
    <source>
        <dbReference type="EMBL" id="VDI49968.1"/>
    </source>
</evidence>
<sequence>MSKENPKETFKHFTKEFDDDKRIALLLKKGTYPYEYIDNAARFNETELPSIDKFYSNLSEKQLVKPSMNMRNGCEQFIRFKHEHAISCGKFQWLSEEEINDFNVLNVSNNADIGYVIECDLDYPDNLHDLHNDFPLAVEKGVITNEMLSPHSRHLYEQANDDGKEYQPSTKLLATLKDKKHYILHYVNLKLYLKLGLVLKKIHNIVSFEQRPWLKQYIDFNTEMRKKATSNFEQKLFKNGNNAIFGKSMESLRKHINFSLCHRWDKFQKLTAKSSFKSFKIFNDHLCGVLQTKTKIFFNKPIYLGQMILDLSKAHMVDYYYNHMKKLYKENVHYVPDSSLSELDI</sequence>
<comment type="caution">
    <text evidence="1">The sequence shown here is derived from an EMBL/GenBank/DDBJ whole genome shotgun (WGS) entry which is preliminary data.</text>
</comment>
<evidence type="ECO:0000313" key="2">
    <source>
        <dbReference type="Proteomes" id="UP000596742"/>
    </source>
</evidence>
<organism evidence="1 2">
    <name type="scientific">Mytilus galloprovincialis</name>
    <name type="common">Mediterranean mussel</name>
    <dbReference type="NCBI Taxonomy" id="29158"/>
    <lineage>
        <taxon>Eukaryota</taxon>
        <taxon>Metazoa</taxon>
        <taxon>Spiralia</taxon>
        <taxon>Lophotrochozoa</taxon>
        <taxon>Mollusca</taxon>
        <taxon>Bivalvia</taxon>
        <taxon>Autobranchia</taxon>
        <taxon>Pteriomorphia</taxon>
        <taxon>Mytilida</taxon>
        <taxon>Mytiloidea</taxon>
        <taxon>Mytilidae</taxon>
        <taxon>Mytilinae</taxon>
        <taxon>Mytilus</taxon>
    </lineage>
</organism>
<dbReference type="AlphaFoldDB" id="A0A8B6FGV6"/>
<keyword evidence="2" id="KW-1185">Reference proteome</keyword>
<dbReference type="EMBL" id="UYJE01006899">
    <property type="protein sequence ID" value="VDI49968.1"/>
    <property type="molecule type" value="Genomic_DNA"/>
</dbReference>
<gene>
    <name evidence="1" type="ORF">MGAL_10B051485</name>
</gene>